<protein>
    <submittedName>
        <fullName evidence="2">Uncharacterized protein</fullName>
    </submittedName>
</protein>
<dbReference type="OrthoDB" id="312381at2759"/>
<dbReference type="Proteomes" id="UP000683925">
    <property type="component" value="Unassembled WGS sequence"/>
</dbReference>
<organism evidence="2 3">
    <name type="scientific">Paramecium octaurelia</name>
    <dbReference type="NCBI Taxonomy" id="43137"/>
    <lineage>
        <taxon>Eukaryota</taxon>
        <taxon>Sar</taxon>
        <taxon>Alveolata</taxon>
        <taxon>Ciliophora</taxon>
        <taxon>Intramacronucleata</taxon>
        <taxon>Oligohymenophorea</taxon>
        <taxon>Peniculida</taxon>
        <taxon>Parameciidae</taxon>
        <taxon>Paramecium</taxon>
    </lineage>
</organism>
<reference evidence="2" key="1">
    <citation type="submission" date="2021-01" db="EMBL/GenBank/DDBJ databases">
        <authorList>
            <consortium name="Genoscope - CEA"/>
            <person name="William W."/>
        </authorList>
    </citation>
    <scope>NUCLEOTIDE SEQUENCE</scope>
</reference>
<feature type="compositionally biased region" description="Low complexity" evidence="1">
    <location>
        <begin position="1"/>
        <end position="10"/>
    </location>
</feature>
<evidence type="ECO:0000256" key="1">
    <source>
        <dbReference type="SAM" id="MobiDB-lite"/>
    </source>
</evidence>
<sequence>MDQQNKNNQSKNEKNEQKPQQNDELILPKMPTQPKMPKEPKRPMIMRMQTGKDGMNFEGMAEESEFKDKVSEAVKEVLLLQ</sequence>
<proteinExistence type="predicted"/>
<dbReference type="OMA" id="MNFEGMA"/>
<comment type="caution">
    <text evidence="2">The sequence shown here is derived from an EMBL/GenBank/DDBJ whole genome shotgun (WGS) entry which is preliminary data.</text>
</comment>
<evidence type="ECO:0000313" key="3">
    <source>
        <dbReference type="Proteomes" id="UP000683925"/>
    </source>
</evidence>
<dbReference type="EMBL" id="CAJJDP010000084">
    <property type="protein sequence ID" value="CAD8185408.1"/>
    <property type="molecule type" value="Genomic_DNA"/>
</dbReference>
<feature type="region of interest" description="Disordered" evidence="1">
    <location>
        <begin position="1"/>
        <end position="44"/>
    </location>
</feature>
<keyword evidence="3" id="KW-1185">Reference proteome</keyword>
<name>A0A8S1W595_PAROT</name>
<accession>A0A8S1W595</accession>
<dbReference type="AlphaFoldDB" id="A0A8S1W595"/>
<evidence type="ECO:0000313" key="2">
    <source>
        <dbReference type="EMBL" id="CAD8185408.1"/>
    </source>
</evidence>
<gene>
    <name evidence="2" type="ORF">POCTA_138.1.T0850159</name>
</gene>